<gene>
    <name evidence="1" type="ORF">LSAT_V11C800427650</name>
</gene>
<dbReference type="EMBL" id="NBSK02000008">
    <property type="protein sequence ID" value="KAJ0193097.1"/>
    <property type="molecule type" value="Genomic_DNA"/>
</dbReference>
<dbReference type="AlphaFoldDB" id="A0A9R1X1R3"/>
<dbReference type="Proteomes" id="UP000235145">
    <property type="component" value="Unassembled WGS sequence"/>
</dbReference>
<protein>
    <recommendedName>
        <fullName evidence="3">Solute-binding protein family 3/N-terminal domain-containing protein</fullName>
    </recommendedName>
</protein>
<accession>A0A9R1X1R3</accession>
<comment type="caution">
    <text evidence="1">The sequence shown here is derived from an EMBL/GenBank/DDBJ whole genome shotgun (WGS) entry which is preliminary data.</text>
</comment>
<sequence>MKGVTVSNLHFEDNNQRPYYSYEAYAHALSKDGEADAIVDEIPYIKMFLGKYPGDYALVSSQPITSGFAFVSTPFLFITCTSLHKLT</sequence>
<proteinExistence type="predicted"/>
<dbReference type="SUPFAM" id="SSF53850">
    <property type="entry name" value="Periplasmic binding protein-like II"/>
    <property type="match status" value="1"/>
</dbReference>
<name>A0A9R1X1R3_LACSA</name>
<keyword evidence="2" id="KW-1185">Reference proteome</keyword>
<reference evidence="1 2" key="1">
    <citation type="journal article" date="2017" name="Nat. Commun.">
        <title>Genome assembly with in vitro proximity ligation data and whole-genome triplication in lettuce.</title>
        <authorList>
            <person name="Reyes-Chin-Wo S."/>
            <person name="Wang Z."/>
            <person name="Yang X."/>
            <person name="Kozik A."/>
            <person name="Arikit S."/>
            <person name="Song C."/>
            <person name="Xia L."/>
            <person name="Froenicke L."/>
            <person name="Lavelle D.O."/>
            <person name="Truco M.J."/>
            <person name="Xia R."/>
            <person name="Zhu S."/>
            <person name="Xu C."/>
            <person name="Xu H."/>
            <person name="Xu X."/>
            <person name="Cox K."/>
            <person name="Korf I."/>
            <person name="Meyers B.C."/>
            <person name="Michelmore R.W."/>
        </authorList>
    </citation>
    <scope>NUCLEOTIDE SEQUENCE [LARGE SCALE GENOMIC DNA]</scope>
    <source>
        <strain evidence="2">cv. Salinas</strain>
        <tissue evidence="1">Seedlings</tissue>
    </source>
</reference>
<evidence type="ECO:0000313" key="2">
    <source>
        <dbReference type="Proteomes" id="UP000235145"/>
    </source>
</evidence>
<organism evidence="1 2">
    <name type="scientific">Lactuca sativa</name>
    <name type="common">Garden lettuce</name>
    <dbReference type="NCBI Taxonomy" id="4236"/>
    <lineage>
        <taxon>Eukaryota</taxon>
        <taxon>Viridiplantae</taxon>
        <taxon>Streptophyta</taxon>
        <taxon>Embryophyta</taxon>
        <taxon>Tracheophyta</taxon>
        <taxon>Spermatophyta</taxon>
        <taxon>Magnoliopsida</taxon>
        <taxon>eudicotyledons</taxon>
        <taxon>Gunneridae</taxon>
        <taxon>Pentapetalae</taxon>
        <taxon>asterids</taxon>
        <taxon>campanulids</taxon>
        <taxon>Asterales</taxon>
        <taxon>Asteraceae</taxon>
        <taxon>Cichorioideae</taxon>
        <taxon>Cichorieae</taxon>
        <taxon>Lactucinae</taxon>
        <taxon>Lactuca</taxon>
    </lineage>
</organism>
<evidence type="ECO:0000313" key="1">
    <source>
        <dbReference type="EMBL" id="KAJ0193097.1"/>
    </source>
</evidence>
<evidence type="ECO:0008006" key="3">
    <source>
        <dbReference type="Google" id="ProtNLM"/>
    </source>
</evidence>